<feature type="transmembrane region" description="Helical" evidence="2">
    <location>
        <begin position="124"/>
        <end position="148"/>
    </location>
</feature>
<evidence type="ECO:0000256" key="2">
    <source>
        <dbReference type="SAM" id="Phobius"/>
    </source>
</evidence>
<evidence type="ECO:0000313" key="4">
    <source>
        <dbReference type="Proteomes" id="UP000620104"/>
    </source>
</evidence>
<gene>
    <name evidence="3" type="ORF">NliqN6_5173</name>
</gene>
<sequence length="204" mass="22439">MSEDPYAYLKWPRLIVFNLNGALSITAAALAMRALVVTKHNKAELAILTTAITLKWYKMETRRTIRFREVAMVCMAILLLGSAIVGTIIIVPRSAGASSPTLPEEVIIRLVEASGKLIKYRDTLAFPCLIVIWCCFGTTVISFILAVLTSRHIGKYGPEDLVVGHHVSEHQGELALGENFANEDGASEKKEDNVHVESVDGQYL</sequence>
<keyword evidence="4" id="KW-1185">Reference proteome</keyword>
<protein>
    <submittedName>
        <fullName evidence="3">Uncharacterized protein</fullName>
    </submittedName>
</protein>
<feature type="region of interest" description="Disordered" evidence="1">
    <location>
        <begin position="184"/>
        <end position="204"/>
    </location>
</feature>
<evidence type="ECO:0000313" key="3">
    <source>
        <dbReference type="EMBL" id="GHJ88771.1"/>
    </source>
</evidence>
<dbReference type="AlphaFoldDB" id="A0A8H3TWB1"/>
<name>A0A8H3TWB1_9TREE</name>
<accession>A0A8H3TWB1</accession>
<dbReference type="EMBL" id="BLZA01000032">
    <property type="protein sequence ID" value="GHJ88771.1"/>
    <property type="molecule type" value="Genomic_DNA"/>
</dbReference>
<comment type="caution">
    <text evidence="3">The sequence shown here is derived from an EMBL/GenBank/DDBJ whole genome shotgun (WGS) entry which is preliminary data.</text>
</comment>
<evidence type="ECO:0000256" key="1">
    <source>
        <dbReference type="SAM" id="MobiDB-lite"/>
    </source>
</evidence>
<feature type="transmembrane region" description="Helical" evidence="2">
    <location>
        <begin position="70"/>
        <end position="91"/>
    </location>
</feature>
<reference evidence="3" key="1">
    <citation type="submission" date="2020-07" db="EMBL/GenBank/DDBJ databases">
        <title>Draft Genome Sequence of a Deep-Sea Yeast, Naganishia (Cryptococcus) liquefaciens strain N6.</title>
        <authorList>
            <person name="Han Y.W."/>
            <person name="Kajitani R."/>
            <person name="Morimoto H."/>
            <person name="Parhat M."/>
            <person name="Tsubouchi H."/>
            <person name="Bakenova O."/>
            <person name="Ogata M."/>
            <person name="Argunhan B."/>
            <person name="Aoki R."/>
            <person name="Kajiwara S."/>
            <person name="Itoh T."/>
            <person name="Iwasaki H."/>
        </authorList>
    </citation>
    <scope>NUCLEOTIDE SEQUENCE</scope>
    <source>
        <strain evidence="3">N6</strain>
    </source>
</reference>
<keyword evidence="2" id="KW-0472">Membrane</keyword>
<keyword evidence="2" id="KW-1133">Transmembrane helix</keyword>
<feature type="transmembrane region" description="Helical" evidence="2">
    <location>
        <begin position="15"/>
        <end position="36"/>
    </location>
</feature>
<proteinExistence type="predicted"/>
<keyword evidence="2" id="KW-0812">Transmembrane</keyword>
<feature type="compositionally biased region" description="Basic and acidic residues" evidence="1">
    <location>
        <begin position="186"/>
        <end position="198"/>
    </location>
</feature>
<dbReference type="Proteomes" id="UP000620104">
    <property type="component" value="Unassembled WGS sequence"/>
</dbReference>
<organism evidence="3 4">
    <name type="scientific">Naganishia liquefaciens</name>
    <dbReference type="NCBI Taxonomy" id="104408"/>
    <lineage>
        <taxon>Eukaryota</taxon>
        <taxon>Fungi</taxon>
        <taxon>Dikarya</taxon>
        <taxon>Basidiomycota</taxon>
        <taxon>Agaricomycotina</taxon>
        <taxon>Tremellomycetes</taxon>
        <taxon>Filobasidiales</taxon>
        <taxon>Filobasidiaceae</taxon>
        <taxon>Naganishia</taxon>
    </lineage>
</organism>